<reference evidence="1" key="1">
    <citation type="journal article" date="2020" name="Stud. Mycol.">
        <title>101 Dothideomycetes genomes: a test case for predicting lifestyles and emergence of pathogens.</title>
        <authorList>
            <person name="Haridas S."/>
            <person name="Albert R."/>
            <person name="Binder M."/>
            <person name="Bloem J."/>
            <person name="Labutti K."/>
            <person name="Salamov A."/>
            <person name="Andreopoulos B."/>
            <person name="Baker S."/>
            <person name="Barry K."/>
            <person name="Bills G."/>
            <person name="Bluhm B."/>
            <person name="Cannon C."/>
            <person name="Castanera R."/>
            <person name="Culley D."/>
            <person name="Daum C."/>
            <person name="Ezra D."/>
            <person name="Gonzalez J."/>
            <person name="Henrissat B."/>
            <person name="Kuo A."/>
            <person name="Liang C."/>
            <person name="Lipzen A."/>
            <person name="Lutzoni F."/>
            <person name="Magnuson J."/>
            <person name="Mondo S."/>
            <person name="Nolan M."/>
            <person name="Ohm R."/>
            <person name="Pangilinan J."/>
            <person name="Park H.-J."/>
            <person name="Ramirez L."/>
            <person name="Alfaro M."/>
            <person name="Sun H."/>
            <person name="Tritt A."/>
            <person name="Yoshinaga Y."/>
            <person name="Zwiers L.-H."/>
            <person name="Turgeon B."/>
            <person name="Goodwin S."/>
            <person name="Spatafora J."/>
            <person name="Crous P."/>
            <person name="Grigoriev I."/>
        </authorList>
    </citation>
    <scope>NUCLEOTIDE SEQUENCE</scope>
    <source>
        <strain evidence="1">CBS 113979</strain>
    </source>
</reference>
<sequence length="172" mass="19960">MGECESDVSTFLISREVPTIVADSDGEVWILRHRLGIWQFRSSAVDLLSRLSWDICPWINLDVLRHRGLVVLRLLHWQRHQRLLRHGATSSPWTLSRKVGSRSTSFLIVVFWLIFRTEMSILCAKHRRGIVPEYVILKLSRPIWTEEKYGTKDPRMVAFAREAEDAANEAGH</sequence>
<keyword evidence="2" id="KW-1185">Reference proteome</keyword>
<dbReference type="EMBL" id="ML977189">
    <property type="protein sequence ID" value="KAF1982068.1"/>
    <property type="molecule type" value="Genomic_DNA"/>
</dbReference>
<evidence type="ECO:0000313" key="2">
    <source>
        <dbReference type="Proteomes" id="UP000800041"/>
    </source>
</evidence>
<protein>
    <submittedName>
        <fullName evidence="1">Uncharacterized protein</fullName>
    </submittedName>
</protein>
<gene>
    <name evidence="1" type="ORF">K402DRAFT_397963</name>
</gene>
<dbReference type="Proteomes" id="UP000800041">
    <property type="component" value="Unassembled WGS sequence"/>
</dbReference>
<name>A0A6G1GMW4_9PEZI</name>
<proteinExistence type="predicted"/>
<organism evidence="1 2">
    <name type="scientific">Aulographum hederae CBS 113979</name>
    <dbReference type="NCBI Taxonomy" id="1176131"/>
    <lineage>
        <taxon>Eukaryota</taxon>
        <taxon>Fungi</taxon>
        <taxon>Dikarya</taxon>
        <taxon>Ascomycota</taxon>
        <taxon>Pezizomycotina</taxon>
        <taxon>Dothideomycetes</taxon>
        <taxon>Pleosporomycetidae</taxon>
        <taxon>Aulographales</taxon>
        <taxon>Aulographaceae</taxon>
    </lineage>
</organism>
<accession>A0A6G1GMW4</accession>
<evidence type="ECO:0000313" key="1">
    <source>
        <dbReference type="EMBL" id="KAF1982068.1"/>
    </source>
</evidence>
<dbReference type="AlphaFoldDB" id="A0A6G1GMW4"/>